<dbReference type="GO" id="GO:0005576">
    <property type="term" value="C:extracellular region"/>
    <property type="evidence" value="ECO:0007669"/>
    <property type="project" value="UniProtKB-SubCell"/>
</dbReference>
<evidence type="ECO:0000256" key="2">
    <source>
        <dbReference type="ARBA" id="ARBA00009020"/>
    </source>
</evidence>
<evidence type="ECO:0000259" key="5">
    <source>
        <dbReference type="Pfam" id="PF01273"/>
    </source>
</evidence>
<sequence length="212" mass="23922">MLKVSSLLILLCGLLASSSAQEDLSRISSQITNALTQGLLGMNVLSTLQTIDFQGSLKNVFSLARSHQSILGGLVQMKDLRLLQVSLENSPNFKEVDLRIPLAFSIQIKFPALNPCIFHVWTDMKVQLYLEKDVDSRYQLAFGHCRIAPDTVWIQSENFVTPMKKNIVENIERILGDLIIHNLGAKMCPFINSCLYDLNPQVTKELISKCWW</sequence>
<comment type="similarity">
    <text evidence="2">Belongs to the BPI/LBP/Plunc superfamily. Plunc family.</text>
</comment>
<dbReference type="AlphaFoldDB" id="A0A8C0JUU8"/>
<dbReference type="PANTHER" id="PTHR47015:SF3">
    <property type="entry name" value="BPIFA4P PROTEIN-RELATED"/>
    <property type="match status" value="1"/>
</dbReference>
<proteinExistence type="inferred from homology"/>
<protein>
    <recommendedName>
        <fullName evidence="5">Lipid-binding serum glycoprotein N-terminal domain-containing protein</fullName>
    </recommendedName>
</protein>
<feature type="chain" id="PRO_5034042703" description="Lipid-binding serum glycoprotein N-terminal domain-containing protein" evidence="4">
    <location>
        <begin position="21"/>
        <end position="212"/>
    </location>
</feature>
<dbReference type="InterPro" id="IPR017942">
    <property type="entry name" value="Lipid-bd_serum_glycop_N"/>
</dbReference>
<dbReference type="GO" id="GO:0043129">
    <property type="term" value="P:surfactant homeostasis"/>
    <property type="evidence" value="ECO:0007669"/>
    <property type="project" value="TreeGrafter"/>
</dbReference>
<dbReference type="Ensembl" id="ENSCAFT00020006865.1">
    <property type="protein sequence ID" value="ENSCAFP00020005939.1"/>
    <property type="gene ID" value="ENSCAFG00020004846.1"/>
</dbReference>
<dbReference type="GO" id="GO:0008289">
    <property type="term" value="F:lipid binding"/>
    <property type="evidence" value="ECO:0007669"/>
    <property type="project" value="InterPro"/>
</dbReference>
<dbReference type="Proteomes" id="UP000694391">
    <property type="component" value="Unplaced"/>
</dbReference>
<feature type="signal peptide" evidence="4">
    <location>
        <begin position="1"/>
        <end position="20"/>
    </location>
</feature>
<evidence type="ECO:0000313" key="7">
    <source>
        <dbReference type="Proteomes" id="UP000694391"/>
    </source>
</evidence>
<feature type="domain" description="Lipid-binding serum glycoprotein N-terminal" evidence="5">
    <location>
        <begin position="29"/>
        <end position="196"/>
    </location>
</feature>
<comment type="subcellular location">
    <subcellularLocation>
        <location evidence="1">Secreted</location>
    </subcellularLocation>
</comment>
<name>A0A8C0JUU8_CANLU</name>
<keyword evidence="4" id="KW-0732">Signal</keyword>
<evidence type="ECO:0000256" key="1">
    <source>
        <dbReference type="ARBA" id="ARBA00004613"/>
    </source>
</evidence>
<evidence type="ECO:0000256" key="3">
    <source>
        <dbReference type="ARBA" id="ARBA00022525"/>
    </source>
</evidence>
<keyword evidence="7" id="KW-1185">Reference proteome</keyword>
<dbReference type="PANTHER" id="PTHR47015">
    <property type="entry name" value="BPI FOLD-CONTAINING FAMILY A MEMBER 1"/>
    <property type="match status" value="1"/>
</dbReference>
<accession>A0A8C0JUU8</accession>
<organism evidence="6 7">
    <name type="scientific">Canis lupus dingo</name>
    <name type="common">dingo</name>
    <dbReference type="NCBI Taxonomy" id="286419"/>
    <lineage>
        <taxon>Eukaryota</taxon>
        <taxon>Metazoa</taxon>
        <taxon>Chordata</taxon>
        <taxon>Craniata</taxon>
        <taxon>Vertebrata</taxon>
        <taxon>Euteleostomi</taxon>
        <taxon>Mammalia</taxon>
        <taxon>Eutheria</taxon>
        <taxon>Laurasiatheria</taxon>
        <taxon>Carnivora</taxon>
        <taxon>Caniformia</taxon>
        <taxon>Canidae</taxon>
        <taxon>Canis</taxon>
    </lineage>
</organism>
<dbReference type="Pfam" id="PF01273">
    <property type="entry name" value="LBP_BPI_CETP"/>
    <property type="match status" value="1"/>
</dbReference>
<dbReference type="Gene3D" id="3.15.10.10">
    <property type="entry name" value="Bactericidal permeability-increasing protein, domain 1"/>
    <property type="match status" value="1"/>
</dbReference>
<keyword evidence="3" id="KW-0964">Secreted</keyword>
<dbReference type="InterPro" id="IPR051902">
    <property type="entry name" value="BPI_fold-superfamily_member"/>
</dbReference>
<dbReference type="GeneTree" id="ENSGT01100000263546"/>
<reference evidence="6" key="2">
    <citation type="submission" date="2025-09" db="UniProtKB">
        <authorList>
            <consortium name="Ensembl"/>
        </authorList>
    </citation>
    <scope>IDENTIFICATION</scope>
</reference>
<evidence type="ECO:0000256" key="4">
    <source>
        <dbReference type="SAM" id="SignalP"/>
    </source>
</evidence>
<evidence type="ECO:0000313" key="6">
    <source>
        <dbReference type="Ensembl" id="ENSCAFP00020005939.1"/>
    </source>
</evidence>
<reference evidence="6" key="1">
    <citation type="submission" date="2025-08" db="UniProtKB">
        <authorList>
            <consortium name="Ensembl"/>
        </authorList>
    </citation>
    <scope>IDENTIFICATION</scope>
</reference>